<dbReference type="Gene3D" id="3.30.40.10">
    <property type="entry name" value="Zinc/RING finger domain, C3HC4 (zinc finger)"/>
    <property type="match status" value="1"/>
</dbReference>
<feature type="domain" description="RING-type" evidence="2">
    <location>
        <begin position="172"/>
        <end position="210"/>
    </location>
</feature>
<comment type="caution">
    <text evidence="3">The sequence shown here is derived from an EMBL/GenBank/DDBJ whole genome shotgun (WGS) entry which is preliminary data.</text>
</comment>
<keyword evidence="1" id="KW-0862">Zinc</keyword>
<dbReference type="SMART" id="SM00184">
    <property type="entry name" value="RING"/>
    <property type="match status" value="1"/>
</dbReference>
<dbReference type="PANTHER" id="PTHR46629">
    <property type="entry name" value="OS01G0917900 PROTEIN"/>
    <property type="match status" value="1"/>
</dbReference>
<accession>A0AAW2CU68</accession>
<proteinExistence type="predicted"/>
<protein>
    <recommendedName>
        <fullName evidence="2">RING-type domain-containing protein</fullName>
    </recommendedName>
</protein>
<organism evidence="3 4">
    <name type="scientific">Lithocarpus litseifolius</name>
    <dbReference type="NCBI Taxonomy" id="425828"/>
    <lineage>
        <taxon>Eukaryota</taxon>
        <taxon>Viridiplantae</taxon>
        <taxon>Streptophyta</taxon>
        <taxon>Embryophyta</taxon>
        <taxon>Tracheophyta</taxon>
        <taxon>Spermatophyta</taxon>
        <taxon>Magnoliopsida</taxon>
        <taxon>eudicotyledons</taxon>
        <taxon>Gunneridae</taxon>
        <taxon>Pentapetalae</taxon>
        <taxon>rosids</taxon>
        <taxon>fabids</taxon>
        <taxon>Fagales</taxon>
        <taxon>Fagaceae</taxon>
        <taxon>Lithocarpus</taxon>
    </lineage>
</organism>
<dbReference type="EMBL" id="JAZDWU010000005">
    <property type="protein sequence ID" value="KAL0001604.1"/>
    <property type="molecule type" value="Genomic_DNA"/>
</dbReference>
<dbReference type="SUPFAM" id="SSF57850">
    <property type="entry name" value="RING/U-box"/>
    <property type="match status" value="1"/>
</dbReference>
<name>A0AAW2CU68_9ROSI</name>
<dbReference type="InterPro" id="IPR001841">
    <property type="entry name" value="Znf_RING"/>
</dbReference>
<evidence type="ECO:0000313" key="3">
    <source>
        <dbReference type="EMBL" id="KAL0001604.1"/>
    </source>
</evidence>
<keyword evidence="1" id="KW-0479">Metal-binding</keyword>
<sequence length="220" mass="25346">MTKFLIRELGRKIEQKRNKKQKLVSWEKRRMEGRDHGGRWRNLKQRLGFKGMGCCRATWSPTSSTLAILENHHEEEEEEEEEEELDLVSNANVTVNDVHQAPTTATGMNLAMALAAERNSRDENVNVGHPTTQVKTLMRLIEETDGVDWRKKRRKDKNNNKGVDDTNSNWVCCVCMERSKGAAFIPCGHTFCRVCSRELWLNRGSCPICNRSILEILDIF</sequence>
<gene>
    <name evidence="3" type="ORF">SO802_015385</name>
</gene>
<dbReference type="Pfam" id="PF13920">
    <property type="entry name" value="zf-C3HC4_3"/>
    <property type="match status" value="1"/>
</dbReference>
<dbReference type="GO" id="GO:0008270">
    <property type="term" value="F:zinc ion binding"/>
    <property type="evidence" value="ECO:0007669"/>
    <property type="project" value="UniProtKB-KW"/>
</dbReference>
<dbReference type="Proteomes" id="UP001459277">
    <property type="component" value="Unassembled WGS sequence"/>
</dbReference>
<evidence type="ECO:0000256" key="1">
    <source>
        <dbReference type="PROSITE-ProRule" id="PRU00175"/>
    </source>
</evidence>
<dbReference type="AlphaFoldDB" id="A0AAW2CU68"/>
<keyword evidence="4" id="KW-1185">Reference proteome</keyword>
<evidence type="ECO:0000259" key="2">
    <source>
        <dbReference type="PROSITE" id="PS50089"/>
    </source>
</evidence>
<dbReference type="PROSITE" id="PS50089">
    <property type="entry name" value="ZF_RING_2"/>
    <property type="match status" value="1"/>
</dbReference>
<evidence type="ECO:0000313" key="4">
    <source>
        <dbReference type="Proteomes" id="UP001459277"/>
    </source>
</evidence>
<reference evidence="3 4" key="1">
    <citation type="submission" date="2024-01" db="EMBL/GenBank/DDBJ databases">
        <title>A telomere-to-telomere, gap-free genome of sweet tea (Lithocarpus litseifolius).</title>
        <authorList>
            <person name="Zhou J."/>
        </authorList>
    </citation>
    <scope>NUCLEOTIDE SEQUENCE [LARGE SCALE GENOMIC DNA]</scope>
    <source>
        <strain evidence="3">Zhou-2022a</strain>
        <tissue evidence="3">Leaf</tissue>
    </source>
</reference>
<dbReference type="InterPro" id="IPR013083">
    <property type="entry name" value="Znf_RING/FYVE/PHD"/>
</dbReference>
<keyword evidence="1" id="KW-0863">Zinc-finger</keyword>